<evidence type="ECO:0000313" key="2">
    <source>
        <dbReference type="Proteomes" id="UP000533900"/>
    </source>
</evidence>
<organism evidence="1 2">
    <name type="scientific">Winogradskyella flava</name>
    <dbReference type="NCBI Taxonomy" id="1884876"/>
    <lineage>
        <taxon>Bacteria</taxon>
        <taxon>Pseudomonadati</taxon>
        <taxon>Bacteroidota</taxon>
        <taxon>Flavobacteriia</taxon>
        <taxon>Flavobacteriales</taxon>
        <taxon>Flavobacteriaceae</taxon>
        <taxon>Winogradskyella</taxon>
    </lineage>
</organism>
<keyword evidence="2" id="KW-1185">Reference proteome</keyword>
<sequence>MNKKWETYNPQWIVDIAKEQIPDKPEIIAALSKCIKAKIESRAYIYFVNGDNPNEPNSEWQFEENIMLEDKKNGTIVLDVLKENKIGGVEFLKYLK</sequence>
<evidence type="ECO:0000313" key="1">
    <source>
        <dbReference type="EMBL" id="MBC2845996.1"/>
    </source>
</evidence>
<gene>
    <name evidence="1" type="ORF">H7F21_12895</name>
</gene>
<dbReference type="EMBL" id="JACLCP010000004">
    <property type="protein sequence ID" value="MBC2845996.1"/>
    <property type="molecule type" value="Genomic_DNA"/>
</dbReference>
<dbReference type="Proteomes" id="UP000533900">
    <property type="component" value="Unassembled WGS sequence"/>
</dbReference>
<comment type="caution">
    <text evidence="1">The sequence shown here is derived from an EMBL/GenBank/DDBJ whole genome shotgun (WGS) entry which is preliminary data.</text>
</comment>
<accession>A0A842IWA0</accession>
<proteinExistence type="predicted"/>
<protein>
    <submittedName>
        <fullName evidence="1">Uncharacterized protein</fullName>
    </submittedName>
</protein>
<dbReference type="AlphaFoldDB" id="A0A842IWA0"/>
<dbReference type="RefSeq" id="WP_185789717.1">
    <property type="nucleotide sequence ID" value="NZ_JACLCP010000004.1"/>
</dbReference>
<reference evidence="1" key="1">
    <citation type="submission" date="2020-08" db="EMBL/GenBank/DDBJ databases">
        <title>Winogradskyella ouciana sp. nov., isolated from the hadal seawater of the Mariana Trench.</title>
        <authorList>
            <person name="He X."/>
        </authorList>
    </citation>
    <scope>NUCLEOTIDE SEQUENCE [LARGE SCALE GENOMIC DNA]</scope>
    <source>
        <strain evidence="1">KCTC 52348</strain>
    </source>
</reference>
<name>A0A842IWA0_9FLAO</name>